<evidence type="ECO:0000259" key="2">
    <source>
        <dbReference type="PROSITE" id="PS50943"/>
    </source>
</evidence>
<dbReference type="Gene3D" id="1.10.260.40">
    <property type="entry name" value="lambda repressor-like DNA-binding domains"/>
    <property type="match status" value="1"/>
</dbReference>
<dbReference type="PROSITE" id="PS50943">
    <property type="entry name" value="HTH_CROC1"/>
    <property type="match status" value="1"/>
</dbReference>
<accession>A0A1G6LQT3</accession>
<keyword evidence="4" id="KW-1185">Reference proteome</keyword>
<dbReference type="RefSeq" id="WP_091403471.1">
    <property type="nucleotide sequence ID" value="NZ_FMYV01000004.1"/>
</dbReference>
<dbReference type="EMBL" id="FMYV01000004">
    <property type="protein sequence ID" value="SDC45105.1"/>
    <property type="molecule type" value="Genomic_DNA"/>
</dbReference>
<gene>
    <name evidence="3" type="ORF">SAMN04488588_1103</name>
</gene>
<dbReference type="InterPro" id="IPR010982">
    <property type="entry name" value="Lambda_DNA-bd_dom_sf"/>
</dbReference>
<dbReference type="GO" id="GO:0003677">
    <property type="term" value="F:DNA binding"/>
    <property type="evidence" value="ECO:0007669"/>
    <property type="project" value="UniProtKB-KW"/>
</dbReference>
<dbReference type="PANTHER" id="PTHR46558">
    <property type="entry name" value="TRACRIPTIONAL REGULATORY PROTEIN-RELATED-RELATED"/>
    <property type="match status" value="1"/>
</dbReference>
<sequence>MRLRTDRLLLSMTKKGISQTELAKIIGVSKSQISRYKNGYDSPSNENIRKLAKALNTTVEYLTGYDESKVAKVGNVSFYEKPVIKGVYFENGMLQLNEIRKITLPDIEGCDFIVAVSNNEMAPKIKESDLALFTSTKNFKKNDIVYVYLDNEAKIRRALPINDKEVLFQTIDTEKQDISKDYKIIGRFIGVIRMES</sequence>
<evidence type="ECO:0000256" key="1">
    <source>
        <dbReference type="ARBA" id="ARBA00023125"/>
    </source>
</evidence>
<feature type="domain" description="HTH cro/C1-type" evidence="2">
    <location>
        <begin position="14"/>
        <end position="62"/>
    </location>
</feature>
<dbReference type="Gene3D" id="2.10.109.10">
    <property type="entry name" value="Umud Fragment, subunit A"/>
    <property type="match status" value="1"/>
</dbReference>
<dbReference type="PANTHER" id="PTHR46558:SF11">
    <property type="entry name" value="HTH-TYPE TRANSCRIPTIONAL REGULATOR XRE"/>
    <property type="match status" value="1"/>
</dbReference>
<dbReference type="STRING" id="28234.SAMN04488588_1103"/>
<protein>
    <submittedName>
        <fullName evidence="3">SOS-response transcriptional repressor LexA (RecA-mediated autopeptidase)</fullName>
    </submittedName>
</protein>
<dbReference type="SUPFAM" id="SSF51306">
    <property type="entry name" value="LexA/Signal peptidase"/>
    <property type="match status" value="1"/>
</dbReference>
<organism evidence="3 4">
    <name type="scientific">Geotoga petraea</name>
    <dbReference type="NCBI Taxonomy" id="28234"/>
    <lineage>
        <taxon>Bacteria</taxon>
        <taxon>Thermotogati</taxon>
        <taxon>Thermotogota</taxon>
        <taxon>Thermotogae</taxon>
        <taxon>Petrotogales</taxon>
        <taxon>Petrotogaceae</taxon>
        <taxon>Geotoga</taxon>
    </lineage>
</organism>
<evidence type="ECO:0000313" key="3">
    <source>
        <dbReference type="EMBL" id="SDC45105.1"/>
    </source>
</evidence>
<dbReference type="CDD" id="cd00093">
    <property type="entry name" value="HTH_XRE"/>
    <property type="match status" value="1"/>
</dbReference>
<evidence type="ECO:0000313" key="4">
    <source>
        <dbReference type="Proteomes" id="UP000199322"/>
    </source>
</evidence>
<reference evidence="3 4" key="1">
    <citation type="submission" date="2016-10" db="EMBL/GenBank/DDBJ databases">
        <authorList>
            <person name="de Groot N.N."/>
        </authorList>
    </citation>
    <scope>NUCLEOTIDE SEQUENCE [LARGE SCALE GENOMIC DNA]</scope>
    <source>
        <strain evidence="3 4">WG14</strain>
    </source>
</reference>
<proteinExistence type="predicted"/>
<dbReference type="Proteomes" id="UP000199322">
    <property type="component" value="Unassembled WGS sequence"/>
</dbReference>
<dbReference type="Pfam" id="PF01381">
    <property type="entry name" value="HTH_3"/>
    <property type="match status" value="1"/>
</dbReference>
<keyword evidence="1" id="KW-0238">DNA-binding</keyword>
<dbReference type="InterPro" id="IPR015927">
    <property type="entry name" value="Peptidase_S24_S26A/B/C"/>
</dbReference>
<dbReference type="SMART" id="SM00530">
    <property type="entry name" value="HTH_XRE"/>
    <property type="match status" value="1"/>
</dbReference>
<dbReference type="InterPro" id="IPR001387">
    <property type="entry name" value="Cro/C1-type_HTH"/>
</dbReference>
<dbReference type="InterPro" id="IPR036286">
    <property type="entry name" value="LexA/Signal_pep-like_sf"/>
</dbReference>
<name>A0A1G6LQT3_9BACT</name>
<dbReference type="Pfam" id="PF00717">
    <property type="entry name" value="Peptidase_S24"/>
    <property type="match status" value="1"/>
</dbReference>
<dbReference type="AlphaFoldDB" id="A0A1G6LQT3"/>
<dbReference type="SUPFAM" id="SSF47413">
    <property type="entry name" value="lambda repressor-like DNA-binding domains"/>
    <property type="match status" value="1"/>
</dbReference>